<evidence type="ECO:0000259" key="7">
    <source>
        <dbReference type="PROSITE" id="PS50957"/>
    </source>
</evidence>
<name>A0A015KEC6_RHIIW</name>
<dbReference type="GO" id="GO:0004843">
    <property type="term" value="F:cysteine-type deubiquitinase activity"/>
    <property type="evidence" value="ECO:0007669"/>
    <property type="project" value="UniProtKB-EC"/>
</dbReference>
<comment type="catalytic activity">
    <reaction evidence="1">
        <text>Thiol-dependent hydrolysis of ester, thioester, amide, peptide and isopeptide bonds formed by the C-terminal Gly of ubiquitin (a 76-residue protein attached to proteins as an intracellular targeting signal).</text>
        <dbReference type="EC" id="3.4.19.12"/>
    </reaction>
</comment>
<dbReference type="InterPro" id="IPR040053">
    <property type="entry name" value="JOSD1/2"/>
</dbReference>
<dbReference type="OrthoDB" id="10063692at2759"/>
<proteinExistence type="predicted"/>
<evidence type="ECO:0000256" key="6">
    <source>
        <dbReference type="PROSITE-ProRule" id="PRU00331"/>
    </source>
</evidence>
<feature type="domain" description="Josephin" evidence="7">
    <location>
        <begin position="12"/>
        <end position="194"/>
    </location>
</feature>
<dbReference type="OMA" id="PPHIYHE"/>
<evidence type="ECO:0000256" key="2">
    <source>
        <dbReference type="ARBA" id="ARBA00012759"/>
    </source>
</evidence>
<reference evidence="8 9" key="1">
    <citation type="submission" date="2014-02" db="EMBL/GenBank/DDBJ databases">
        <title>Single nucleus genome sequencing reveals high similarity among nuclei of an endomycorrhizal fungus.</title>
        <authorList>
            <person name="Lin K."/>
            <person name="Geurts R."/>
            <person name="Zhang Z."/>
            <person name="Limpens E."/>
            <person name="Saunders D.G."/>
            <person name="Mu D."/>
            <person name="Pang E."/>
            <person name="Cao H."/>
            <person name="Cha H."/>
            <person name="Lin T."/>
            <person name="Zhou Q."/>
            <person name="Shang Y."/>
            <person name="Li Y."/>
            <person name="Ivanov S."/>
            <person name="Sharma T."/>
            <person name="Velzen R.V."/>
            <person name="Ruijter N.D."/>
            <person name="Aanen D.K."/>
            <person name="Win J."/>
            <person name="Kamoun S."/>
            <person name="Bisseling T."/>
            <person name="Huang S."/>
        </authorList>
    </citation>
    <scope>NUCLEOTIDE SEQUENCE [LARGE SCALE GENOMIC DNA]</scope>
    <source>
        <strain evidence="8">DAOM 197198w</strain>
        <strain evidence="9">DAOM197198w</strain>
    </source>
</reference>
<dbReference type="HOGENOM" id="CLU_103892_0_0_1"/>
<dbReference type="SMR" id="A0A015KEC6"/>
<accession>A0A015KEC6</accession>
<dbReference type="EMBL" id="JEMT01020406">
    <property type="protein sequence ID" value="EXX65804.1"/>
    <property type="molecule type" value="Genomic_DNA"/>
</dbReference>
<evidence type="ECO:0000256" key="4">
    <source>
        <dbReference type="ARBA" id="ARBA00022786"/>
    </source>
</evidence>
<dbReference type="Proteomes" id="UP000022910">
    <property type="component" value="Unassembled WGS sequence"/>
</dbReference>
<comment type="caution">
    <text evidence="6">Lacks conserved residue(s) required for the propagation of feature annotation.</text>
</comment>
<dbReference type="GO" id="GO:0016579">
    <property type="term" value="P:protein deubiquitination"/>
    <property type="evidence" value="ECO:0007669"/>
    <property type="project" value="InterPro"/>
</dbReference>
<protein>
    <recommendedName>
        <fullName evidence="2">ubiquitinyl hydrolase 1</fullName>
        <ecNumber evidence="2">3.4.19.12</ecNumber>
    </recommendedName>
</protein>
<dbReference type="GO" id="GO:0006508">
    <property type="term" value="P:proteolysis"/>
    <property type="evidence" value="ECO:0007669"/>
    <property type="project" value="UniProtKB-KW"/>
</dbReference>
<keyword evidence="5" id="KW-0378">Hydrolase</keyword>
<dbReference type="PROSITE" id="PS50957">
    <property type="entry name" value="JOSEPHIN"/>
    <property type="match status" value="1"/>
</dbReference>
<keyword evidence="3" id="KW-0645">Protease</keyword>
<evidence type="ECO:0000256" key="5">
    <source>
        <dbReference type="ARBA" id="ARBA00022801"/>
    </source>
</evidence>
<dbReference type="STRING" id="1432141.A0A015KEC6"/>
<dbReference type="Gene3D" id="3.90.70.40">
    <property type="match status" value="1"/>
</dbReference>
<dbReference type="PANTHER" id="PTHR13291">
    <property type="entry name" value="JOSEPHIN 1, 2"/>
    <property type="match status" value="1"/>
</dbReference>
<dbReference type="InterPro" id="IPR006155">
    <property type="entry name" value="Josephin"/>
</dbReference>
<dbReference type="Pfam" id="PF02099">
    <property type="entry name" value="Josephin"/>
    <property type="match status" value="1"/>
</dbReference>
<dbReference type="AlphaFoldDB" id="A0A015KEC6"/>
<evidence type="ECO:0000256" key="1">
    <source>
        <dbReference type="ARBA" id="ARBA00000707"/>
    </source>
</evidence>
<dbReference type="EC" id="3.4.19.12" evidence="2"/>
<evidence type="ECO:0000256" key="3">
    <source>
        <dbReference type="ARBA" id="ARBA00022670"/>
    </source>
</evidence>
<evidence type="ECO:0000313" key="9">
    <source>
        <dbReference type="Proteomes" id="UP000022910"/>
    </source>
</evidence>
<comment type="caution">
    <text evidence="8">The sequence shown here is derived from an EMBL/GenBank/DDBJ whole genome shotgun (WGS) entry which is preliminary data.</text>
</comment>
<organism evidence="8 9">
    <name type="scientific">Rhizophagus irregularis (strain DAOM 197198w)</name>
    <name type="common">Glomus intraradices</name>
    <dbReference type="NCBI Taxonomy" id="1432141"/>
    <lineage>
        <taxon>Eukaryota</taxon>
        <taxon>Fungi</taxon>
        <taxon>Fungi incertae sedis</taxon>
        <taxon>Mucoromycota</taxon>
        <taxon>Glomeromycotina</taxon>
        <taxon>Glomeromycetes</taxon>
        <taxon>Glomerales</taxon>
        <taxon>Glomeraceae</taxon>
        <taxon>Rhizophagus</taxon>
    </lineage>
</organism>
<gene>
    <name evidence="8" type="ORF">RirG_129810</name>
</gene>
<sequence>MGESERVIKKTAREPYHERQSLWFCGQHTLNNLLQGDVFTREQLENIALKLAKQGGLTWRSYIFNPHKSIFGAGNYDINVLEKALMNENLEVQWFDVRKDIRSVIQFTDETLFGLILNVPTLRFYLWTSYHWIAIKPFFIDNKLTGVYNLDSKLSRAEKFENVEEVYKFLESVVYQNGNILLVKKMGKILNNGF</sequence>
<keyword evidence="4" id="KW-0833">Ubl conjugation pathway</keyword>
<evidence type="ECO:0000313" key="8">
    <source>
        <dbReference type="EMBL" id="EXX65804.1"/>
    </source>
</evidence>
<dbReference type="EMBL" id="JEMT01020406">
    <property type="protein sequence ID" value="EXX65805.1"/>
    <property type="molecule type" value="Genomic_DNA"/>
</dbReference>
<keyword evidence="9" id="KW-1185">Reference proteome</keyword>
<dbReference type="SMART" id="SM01246">
    <property type="entry name" value="Josephin"/>
    <property type="match status" value="1"/>
</dbReference>
<dbReference type="PANTHER" id="PTHR13291:SF0">
    <property type="entry name" value="JOSEPHIN-LIKE PROTEIN"/>
    <property type="match status" value="1"/>
</dbReference>